<dbReference type="PANTHER" id="PTHR21937:SF5">
    <property type="entry name" value="GENE 973-RELATED"/>
    <property type="match status" value="1"/>
</dbReference>
<dbReference type="EMBL" id="JAOTOJ010000001">
    <property type="protein sequence ID" value="KAK9410873.1"/>
    <property type="molecule type" value="Genomic_DNA"/>
</dbReference>
<feature type="compositionally biased region" description="Basic and acidic residues" evidence="1">
    <location>
        <begin position="871"/>
        <end position="881"/>
    </location>
</feature>
<evidence type="ECO:0000313" key="2">
    <source>
        <dbReference type="EMBL" id="KAK9410873.1"/>
    </source>
</evidence>
<evidence type="ECO:0008006" key="4">
    <source>
        <dbReference type="Google" id="ProtNLM"/>
    </source>
</evidence>
<name>A0AAW1C964_CROAD</name>
<proteinExistence type="predicted"/>
<feature type="region of interest" description="Disordered" evidence="1">
    <location>
        <begin position="663"/>
        <end position="705"/>
    </location>
</feature>
<dbReference type="InterPro" id="IPR031440">
    <property type="entry name" value="DUF4670"/>
</dbReference>
<dbReference type="PANTHER" id="PTHR21937">
    <property type="entry name" value="CCDC66 DOMAIN-CONTAINING PROTEIN"/>
    <property type="match status" value="1"/>
</dbReference>
<feature type="region of interest" description="Disordered" evidence="1">
    <location>
        <begin position="863"/>
        <end position="890"/>
    </location>
</feature>
<gene>
    <name evidence="2" type="ORF">NXF25_002048</name>
</gene>
<sequence length="1221" mass="140748">MSSLSLLSRGTGQVIKKKQEKLKVHFDPQDDLNRMSSEGLCSVNRLLDHRQIMKEYWGLYLPKTYCTRRGTLFLYSEDVAKPWKWKLQQGCQNKSQTLCVDLHTLQDLARAILVYGSKQLWQDKKGIAQQPYLYFLRDSDSEMDRSMRPGYSAKRYLLKLAQSWDPNVLQKLQNAGYISDPLLFKENAAALRKKLQDLSTIPPKYNLHIFYTPSLYSQSQLKELSYSGLGPPLRKKSENRASLVKGDPEHNARGADRIPLRISVRKLSVHLQPQHSRESIWNQNEAHWQISENRRVEYHQGEKNKKEPHNCEMPNQSVKFSLLGNTGIATSEFWCEQSHVNFYGGFLPGKKITYSVNQNHLKSTASRGRGLSEDKEVFPLINPGGSKEQDEITKKHKKQVPEFFKLPQIAESSPNVQREKIKPSELSKELVILPLLVQSESPTKAKHPRGTCSKEVKSETDVCDKQSVLLPNDLVLDTKHRKKPKQTIKDGLLRASQDSFYLPLINPDKFALSDGKRRKREVSTGTDNTKQIESHKSTSLNILLTGPNGEIICPSLLRSVQTTDNPRKFELATGEEVLGEDKLSIEVRRPASRSSPEVCSEDQASNERETIQLSVTLKNGHYVPPAYKKLEPPLTQLTQNVPRNGTGFENHKVITGNEGVSAEFGERHQPSQTSLCRKSYPQQSEEEKGYSSLSQTHSMKQRNTSDIMQDEGEQLDSSAQSINLFHYQPRLAHLKISTSEIGQAPNPEHAPIKPFDYHEEGMENLRIDLYAPETFGTEEDMITFSESTSQPAGVAHLKQAEGVLKSKRTERQKKQPIQKAGDGLKKQKKSLKKEKYQSHTEFVVGKPREKRIIRKTIAYSKGEPTVAKRSARVEEGTHERDSEQEDAEAEPISCLVEEHGEEEGGGGDQSLPDSSIFMEEHPLTLDMNQTFSEEVGNTSAFHPGPASETSIATYKAVSTANGSQPDAEQGKLLLEDLSLHKEELKLSRDRIIAERAEKRRLAVETKRKEQEERKKKEQEEQERMEKMREEMEQEKQRKIEEFRLRKQQLEAERQRQDEEADRERQAEKAAQDQARRLQEEQRRRFLEMQRKKQAQELERAEAEKRRQKEMEMQLEEERRQLAEMAEEQRLEYEKRKKEEEEKMRLEAEERRRRAEEEARVALEEARKQALLLSRQMAELEKEQQFQYQLLVEASGLDRRQEISRPWVYSYFQRPSFTTEDD</sequence>
<evidence type="ECO:0000256" key="1">
    <source>
        <dbReference type="SAM" id="MobiDB-lite"/>
    </source>
</evidence>
<feature type="region of interest" description="Disordered" evidence="1">
    <location>
        <begin position="515"/>
        <end position="534"/>
    </location>
</feature>
<dbReference type="Proteomes" id="UP001474421">
    <property type="component" value="Unassembled WGS sequence"/>
</dbReference>
<feature type="region of interest" description="Disordered" evidence="1">
    <location>
        <begin position="805"/>
        <end position="843"/>
    </location>
</feature>
<feature type="compositionally biased region" description="Polar residues" evidence="1">
    <location>
        <begin position="691"/>
        <end position="705"/>
    </location>
</feature>
<comment type="caution">
    <text evidence="2">The sequence shown here is derived from an EMBL/GenBank/DDBJ whole genome shotgun (WGS) entry which is preliminary data.</text>
</comment>
<dbReference type="Pfam" id="PF15709">
    <property type="entry name" value="DUF4670"/>
    <property type="match status" value="1"/>
</dbReference>
<accession>A0AAW1C964</accession>
<feature type="compositionally biased region" description="Polar residues" evidence="1">
    <location>
        <begin position="670"/>
        <end position="683"/>
    </location>
</feature>
<protein>
    <recommendedName>
        <fullName evidence="4">KIAA2012</fullName>
    </recommendedName>
</protein>
<keyword evidence="3" id="KW-1185">Reference proteome</keyword>
<feature type="region of interest" description="Disordered" evidence="1">
    <location>
        <begin position="1048"/>
        <end position="1119"/>
    </location>
</feature>
<organism evidence="2 3">
    <name type="scientific">Crotalus adamanteus</name>
    <name type="common">Eastern diamondback rattlesnake</name>
    <dbReference type="NCBI Taxonomy" id="8729"/>
    <lineage>
        <taxon>Eukaryota</taxon>
        <taxon>Metazoa</taxon>
        <taxon>Chordata</taxon>
        <taxon>Craniata</taxon>
        <taxon>Vertebrata</taxon>
        <taxon>Euteleostomi</taxon>
        <taxon>Lepidosauria</taxon>
        <taxon>Squamata</taxon>
        <taxon>Bifurcata</taxon>
        <taxon>Unidentata</taxon>
        <taxon>Episquamata</taxon>
        <taxon>Toxicofera</taxon>
        <taxon>Serpentes</taxon>
        <taxon>Colubroidea</taxon>
        <taxon>Viperidae</taxon>
        <taxon>Crotalinae</taxon>
        <taxon>Crotalus</taxon>
    </lineage>
</organism>
<reference evidence="2 3" key="1">
    <citation type="journal article" date="2024" name="Proc. Natl. Acad. Sci. U.S.A.">
        <title>The genetic regulatory architecture and epigenomic basis for age-related changes in rattlesnake venom.</title>
        <authorList>
            <person name="Hogan M.P."/>
            <person name="Holding M.L."/>
            <person name="Nystrom G.S."/>
            <person name="Colston T.J."/>
            <person name="Bartlett D.A."/>
            <person name="Mason A.J."/>
            <person name="Ellsworth S.A."/>
            <person name="Rautsaw R.M."/>
            <person name="Lawrence K.C."/>
            <person name="Strickland J.L."/>
            <person name="He B."/>
            <person name="Fraser P."/>
            <person name="Margres M.J."/>
            <person name="Gilbert D.M."/>
            <person name="Gibbs H.L."/>
            <person name="Parkinson C.L."/>
            <person name="Rokyta D.R."/>
        </authorList>
    </citation>
    <scope>NUCLEOTIDE SEQUENCE [LARGE SCALE GENOMIC DNA]</scope>
    <source>
        <strain evidence="2">DRR0105</strain>
    </source>
</reference>
<evidence type="ECO:0000313" key="3">
    <source>
        <dbReference type="Proteomes" id="UP001474421"/>
    </source>
</evidence>
<feature type="region of interest" description="Disordered" evidence="1">
    <location>
        <begin position="588"/>
        <end position="607"/>
    </location>
</feature>
<dbReference type="AlphaFoldDB" id="A0AAW1C964"/>
<feature type="region of interest" description="Disordered" evidence="1">
    <location>
        <begin position="999"/>
        <end position="1036"/>
    </location>
</feature>